<evidence type="ECO:0000256" key="4">
    <source>
        <dbReference type="ARBA" id="ARBA00023242"/>
    </source>
</evidence>
<accession>A0A6A4IKK9</accession>
<dbReference type="AlphaFoldDB" id="A0A6A4IKK9"/>
<dbReference type="Proteomes" id="UP000799118">
    <property type="component" value="Unassembled WGS sequence"/>
</dbReference>
<evidence type="ECO:0000256" key="1">
    <source>
        <dbReference type="ARBA" id="ARBA00004604"/>
    </source>
</evidence>
<dbReference type="GO" id="GO:0030686">
    <property type="term" value="C:90S preribosome"/>
    <property type="evidence" value="ECO:0007669"/>
    <property type="project" value="InterPro"/>
</dbReference>
<comment type="subcellular location">
    <subcellularLocation>
        <location evidence="1">Nucleus</location>
        <location evidence="1">Nucleolus</location>
    </subcellularLocation>
</comment>
<evidence type="ECO:0000313" key="7">
    <source>
        <dbReference type="Proteomes" id="UP000799118"/>
    </source>
</evidence>
<dbReference type="GO" id="GO:0030688">
    <property type="term" value="C:preribosome, small subunit precursor"/>
    <property type="evidence" value="ECO:0007669"/>
    <property type="project" value="InterPro"/>
</dbReference>
<feature type="compositionally biased region" description="Basic residues" evidence="5">
    <location>
        <begin position="1"/>
        <end position="10"/>
    </location>
</feature>
<keyword evidence="7" id="KW-1185">Reference proteome</keyword>
<dbReference type="OrthoDB" id="18703at2759"/>
<dbReference type="EMBL" id="ML769384">
    <property type="protein sequence ID" value="KAE9410979.1"/>
    <property type="molecule type" value="Genomic_DNA"/>
</dbReference>
<dbReference type="PANTHER" id="PTHR31109">
    <property type="entry name" value="PROTEIN FAM207A"/>
    <property type="match status" value="1"/>
</dbReference>
<proteinExistence type="inferred from homology"/>
<feature type="compositionally biased region" description="Basic and acidic residues" evidence="5">
    <location>
        <begin position="106"/>
        <end position="118"/>
    </location>
</feature>
<evidence type="ECO:0000256" key="5">
    <source>
        <dbReference type="SAM" id="MobiDB-lite"/>
    </source>
</evidence>
<evidence type="ECO:0000256" key="3">
    <source>
        <dbReference type="ARBA" id="ARBA00021321"/>
    </source>
</evidence>
<dbReference type="Pfam" id="PF15341">
    <property type="entry name" value="SLX9"/>
    <property type="match status" value="1"/>
</dbReference>
<protein>
    <recommendedName>
        <fullName evidence="3">Ribosome biogenesis protein SLX9</fullName>
    </recommendedName>
</protein>
<comment type="similarity">
    <text evidence="2">Belongs to the SLX9 family.</text>
</comment>
<feature type="non-terminal residue" evidence="6">
    <location>
        <position position="1"/>
    </location>
</feature>
<feature type="region of interest" description="Disordered" evidence="5">
    <location>
        <begin position="1"/>
        <end position="30"/>
    </location>
</feature>
<sequence>QPKERSKRSTSHNSSVKLPSAKRKSLDEETIVEDSGFSVNAVSRPSKHLIEEHVPAAPVLKKKDKQQLKREAFLERIELRQSPYSKSHERRMKRKNREQIGQGLGDIRDALQDSEKSKSLHMQVDGDNASKSSTQHSKVRSNQIGEGKGSTLSEKQRKKALKTELLRQRLILSNPEFSSNPFQTIRTHAQNTLVKH</sequence>
<reference evidence="6" key="1">
    <citation type="journal article" date="2019" name="Environ. Microbiol.">
        <title>Fungal ecological strategies reflected in gene transcription - a case study of two litter decomposers.</title>
        <authorList>
            <person name="Barbi F."/>
            <person name="Kohler A."/>
            <person name="Barry K."/>
            <person name="Baskaran P."/>
            <person name="Daum C."/>
            <person name="Fauchery L."/>
            <person name="Ihrmark K."/>
            <person name="Kuo A."/>
            <person name="LaButti K."/>
            <person name="Lipzen A."/>
            <person name="Morin E."/>
            <person name="Grigoriev I.V."/>
            <person name="Henrissat B."/>
            <person name="Lindahl B."/>
            <person name="Martin F."/>
        </authorList>
    </citation>
    <scope>NUCLEOTIDE SEQUENCE</scope>
    <source>
        <strain evidence="6">JB14</strain>
    </source>
</reference>
<keyword evidence="4" id="KW-0539">Nucleus</keyword>
<feature type="non-terminal residue" evidence="6">
    <location>
        <position position="196"/>
    </location>
</feature>
<evidence type="ECO:0000256" key="2">
    <source>
        <dbReference type="ARBA" id="ARBA00011022"/>
    </source>
</evidence>
<dbReference type="GO" id="GO:0000462">
    <property type="term" value="P:maturation of SSU-rRNA from tricistronic rRNA transcript (SSU-rRNA, 5.8S rRNA, LSU-rRNA)"/>
    <property type="evidence" value="ECO:0007669"/>
    <property type="project" value="InterPro"/>
</dbReference>
<dbReference type="GO" id="GO:0005730">
    <property type="term" value="C:nucleolus"/>
    <property type="evidence" value="ECO:0007669"/>
    <property type="project" value="UniProtKB-SubCell"/>
</dbReference>
<dbReference type="InterPro" id="IPR028160">
    <property type="entry name" value="Slx9-like"/>
</dbReference>
<evidence type="ECO:0000313" key="6">
    <source>
        <dbReference type="EMBL" id="KAE9410979.1"/>
    </source>
</evidence>
<gene>
    <name evidence="6" type="ORF">BT96DRAFT_799186</name>
</gene>
<name>A0A6A4IKK9_9AGAR</name>
<feature type="compositionally biased region" description="Polar residues" evidence="5">
    <location>
        <begin position="129"/>
        <end position="144"/>
    </location>
</feature>
<dbReference type="PANTHER" id="PTHR31109:SF2">
    <property type="entry name" value="RIBOSOME BIOGENESIS PROTEIN SLX9 HOMOLOG"/>
    <property type="match status" value="1"/>
</dbReference>
<organism evidence="6 7">
    <name type="scientific">Gymnopus androsaceus JB14</name>
    <dbReference type="NCBI Taxonomy" id="1447944"/>
    <lineage>
        <taxon>Eukaryota</taxon>
        <taxon>Fungi</taxon>
        <taxon>Dikarya</taxon>
        <taxon>Basidiomycota</taxon>
        <taxon>Agaricomycotina</taxon>
        <taxon>Agaricomycetes</taxon>
        <taxon>Agaricomycetidae</taxon>
        <taxon>Agaricales</taxon>
        <taxon>Marasmiineae</taxon>
        <taxon>Omphalotaceae</taxon>
        <taxon>Gymnopus</taxon>
    </lineage>
</organism>
<feature type="region of interest" description="Disordered" evidence="5">
    <location>
        <begin position="79"/>
        <end position="159"/>
    </location>
</feature>